<feature type="compositionally biased region" description="Basic and acidic residues" evidence="2">
    <location>
        <begin position="44"/>
        <end position="61"/>
    </location>
</feature>
<dbReference type="EMBL" id="JAQOWY010001226">
    <property type="protein sequence ID" value="KAK1837483.1"/>
    <property type="molecule type" value="Genomic_DNA"/>
</dbReference>
<evidence type="ECO:0000259" key="3">
    <source>
        <dbReference type="PROSITE" id="PS50048"/>
    </source>
</evidence>
<dbReference type="CDD" id="cd00067">
    <property type="entry name" value="GAL4"/>
    <property type="match status" value="1"/>
</dbReference>
<dbReference type="AlphaFoldDB" id="A0AAD9E7F3"/>
<dbReference type="GO" id="GO:0000981">
    <property type="term" value="F:DNA-binding transcription factor activity, RNA polymerase II-specific"/>
    <property type="evidence" value="ECO:0007669"/>
    <property type="project" value="InterPro"/>
</dbReference>
<dbReference type="GO" id="GO:0008270">
    <property type="term" value="F:zinc ion binding"/>
    <property type="evidence" value="ECO:0007669"/>
    <property type="project" value="InterPro"/>
</dbReference>
<proteinExistence type="predicted"/>
<dbReference type="PANTHER" id="PTHR47425:SF2">
    <property type="entry name" value="FARB-RELATED"/>
    <property type="match status" value="1"/>
</dbReference>
<evidence type="ECO:0000313" key="5">
    <source>
        <dbReference type="Proteomes" id="UP001243330"/>
    </source>
</evidence>
<evidence type="ECO:0000313" key="4">
    <source>
        <dbReference type="EMBL" id="KAK1837483.1"/>
    </source>
</evidence>
<dbReference type="Gene3D" id="4.10.240.10">
    <property type="entry name" value="Zn(2)-C6 fungal-type DNA-binding domain"/>
    <property type="match status" value="1"/>
</dbReference>
<accession>A0AAD9E7F3</accession>
<feature type="non-terminal residue" evidence="4">
    <location>
        <position position="243"/>
    </location>
</feature>
<feature type="compositionally biased region" description="Low complexity" evidence="2">
    <location>
        <begin position="1"/>
        <end position="23"/>
    </location>
</feature>
<organism evidence="4 5">
    <name type="scientific">Colletotrichum chrysophilum</name>
    <dbReference type="NCBI Taxonomy" id="1836956"/>
    <lineage>
        <taxon>Eukaryota</taxon>
        <taxon>Fungi</taxon>
        <taxon>Dikarya</taxon>
        <taxon>Ascomycota</taxon>
        <taxon>Pezizomycotina</taxon>
        <taxon>Sordariomycetes</taxon>
        <taxon>Hypocreomycetidae</taxon>
        <taxon>Glomerellales</taxon>
        <taxon>Glomerellaceae</taxon>
        <taxon>Colletotrichum</taxon>
        <taxon>Colletotrichum gloeosporioides species complex</taxon>
    </lineage>
</organism>
<dbReference type="InterPro" id="IPR001138">
    <property type="entry name" value="Zn2Cys6_DnaBD"/>
</dbReference>
<reference evidence="4" key="1">
    <citation type="submission" date="2023-01" db="EMBL/GenBank/DDBJ databases">
        <title>Colletotrichum chrysophilum M932 genome sequence.</title>
        <authorList>
            <person name="Baroncelli R."/>
        </authorList>
    </citation>
    <scope>NUCLEOTIDE SEQUENCE</scope>
    <source>
        <strain evidence="4">M932</strain>
    </source>
</reference>
<feature type="region of interest" description="Disordered" evidence="2">
    <location>
        <begin position="1"/>
        <end position="81"/>
    </location>
</feature>
<evidence type="ECO:0000256" key="1">
    <source>
        <dbReference type="ARBA" id="ARBA00023242"/>
    </source>
</evidence>
<protein>
    <submittedName>
        <fullName evidence="4">C6 transcription factor</fullName>
    </submittedName>
</protein>
<dbReference type="PROSITE" id="PS00463">
    <property type="entry name" value="ZN2_CY6_FUNGAL_1"/>
    <property type="match status" value="1"/>
</dbReference>
<sequence>MATETTTITAPTAAIEAAPTTEPVPDLSALTAAVDDEPAPPTDAKNDESSAETSSEHEQGKKRSSSTADLKDGAPPAKITKRRAARACVSCRARKVRCDVVEGAPCGNCRWDNVECVVQESRRRKKNLLTASTAGHHVVGAEAQLRSKGANPINIHSSAELRRPSNASVASVNGSIAANPVAAAAAGVSMGATPGIGAGAGVGVGVGAGAGLGGAGIGPGVLGGLSVTGGSSDGLEGHVPHMI</sequence>
<name>A0AAD9E7F3_9PEZI</name>
<dbReference type="InterPro" id="IPR052761">
    <property type="entry name" value="Fungal_Detox/Toxin_TFs"/>
</dbReference>
<keyword evidence="1" id="KW-0539">Nucleus</keyword>
<dbReference type="SMART" id="SM00066">
    <property type="entry name" value="GAL4"/>
    <property type="match status" value="1"/>
</dbReference>
<dbReference type="Pfam" id="PF00172">
    <property type="entry name" value="Zn_clus"/>
    <property type="match status" value="1"/>
</dbReference>
<dbReference type="PANTHER" id="PTHR47425">
    <property type="entry name" value="FARB-RELATED"/>
    <property type="match status" value="1"/>
</dbReference>
<evidence type="ECO:0000256" key="2">
    <source>
        <dbReference type="SAM" id="MobiDB-lite"/>
    </source>
</evidence>
<comment type="caution">
    <text evidence="4">The sequence shown here is derived from an EMBL/GenBank/DDBJ whole genome shotgun (WGS) entry which is preliminary data.</text>
</comment>
<gene>
    <name evidence="4" type="ORF">CCHR01_19895</name>
</gene>
<dbReference type="SUPFAM" id="SSF57701">
    <property type="entry name" value="Zn2/Cys6 DNA-binding domain"/>
    <property type="match status" value="1"/>
</dbReference>
<feature type="domain" description="Zn(2)-C6 fungal-type" evidence="3">
    <location>
        <begin position="87"/>
        <end position="118"/>
    </location>
</feature>
<dbReference type="InterPro" id="IPR036864">
    <property type="entry name" value="Zn2-C6_fun-type_DNA-bd_sf"/>
</dbReference>
<keyword evidence="5" id="KW-1185">Reference proteome</keyword>
<dbReference type="PROSITE" id="PS50048">
    <property type="entry name" value="ZN2_CY6_FUNGAL_2"/>
    <property type="match status" value="1"/>
</dbReference>
<dbReference type="Proteomes" id="UP001243330">
    <property type="component" value="Unassembled WGS sequence"/>
</dbReference>